<feature type="domain" description="Tetrahydrodipicolinate-N-succinyltransferase chain A" evidence="10">
    <location>
        <begin position="3"/>
        <end position="68"/>
    </location>
</feature>
<evidence type="ECO:0000256" key="6">
    <source>
        <dbReference type="ARBA" id="ARBA00022915"/>
    </source>
</evidence>
<keyword evidence="4 9" id="KW-0808">Transferase</keyword>
<keyword evidence="7 9" id="KW-0457">Lysine biosynthesis</keyword>
<keyword evidence="12" id="KW-1185">Reference proteome</keyword>
<feature type="binding site" evidence="9">
    <location>
        <position position="105"/>
    </location>
    <ligand>
        <name>substrate</name>
    </ligand>
</feature>
<evidence type="ECO:0000256" key="7">
    <source>
        <dbReference type="ARBA" id="ARBA00023154"/>
    </source>
</evidence>
<dbReference type="GO" id="GO:0009089">
    <property type="term" value="P:lysine biosynthetic process via diaminopimelate"/>
    <property type="evidence" value="ECO:0007669"/>
    <property type="project" value="UniProtKB-UniRule"/>
</dbReference>
<dbReference type="GO" id="GO:0016779">
    <property type="term" value="F:nucleotidyltransferase activity"/>
    <property type="evidence" value="ECO:0007669"/>
    <property type="project" value="TreeGrafter"/>
</dbReference>
<dbReference type="InterPro" id="IPR023180">
    <property type="entry name" value="THP_succinylTrfase_dom1"/>
</dbReference>
<feature type="binding site" evidence="9">
    <location>
        <position position="142"/>
    </location>
    <ligand>
        <name>substrate</name>
    </ligand>
</feature>
<dbReference type="Pfam" id="PF14805">
    <property type="entry name" value="THDPS_N_2"/>
    <property type="match status" value="1"/>
</dbReference>
<name>A0A916X3R0_9SPHN</name>
<dbReference type="Gene3D" id="1.10.166.10">
    <property type="entry name" value="Tetrahydrodipicolinate-N-succinyltransferase, N-terminal domain"/>
    <property type="match status" value="1"/>
</dbReference>
<dbReference type="AlphaFoldDB" id="A0A916X3R0"/>
<proteinExistence type="inferred from homology"/>
<comment type="pathway">
    <text evidence="9">Amino-acid biosynthesis; L-lysine biosynthesis via DAP pathway; LL-2,6-diaminopimelate from (S)-tetrahydrodipicolinate (succinylase route): step 1/3.</text>
</comment>
<comment type="subcellular location">
    <subcellularLocation>
        <location evidence="9">Cytoplasm</location>
    </subcellularLocation>
</comment>
<dbReference type="EMBL" id="BMHK01000006">
    <property type="protein sequence ID" value="GGB95117.1"/>
    <property type="molecule type" value="Genomic_DNA"/>
</dbReference>
<dbReference type="PROSITE" id="PS00101">
    <property type="entry name" value="HEXAPEP_TRANSFERASES"/>
    <property type="match status" value="1"/>
</dbReference>
<dbReference type="InterPro" id="IPR011004">
    <property type="entry name" value="Trimer_LpxA-like_sf"/>
</dbReference>
<gene>
    <name evidence="9 11" type="primary">dapD</name>
    <name evidence="11" type="ORF">GCM10011494_11970</name>
</gene>
<evidence type="ECO:0000256" key="2">
    <source>
        <dbReference type="ARBA" id="ARBA00022490"/>
    </source>
</evidence>
<comment type="subunit">
    <text evidence="9">Homotrimer.</text>
</comment>
<dbReference type="SUPFAM" id="SSF51161">
    <property type="entry name" value="Trimeric LpxA-like enzymes"/>
    <property type="match status" value="1"/>
</dbReference>
<evidence type="ECO:0000256" key="5">
    <source>
        <dbReference type="ARBA" id="ARBA00022737"/>
    </source>
</evidence>
<dbReference type="GO" id="GO:0008666">
    <property type="term" value="F:2,3,4,5-tetrahydropyridine-2,6-dicarboxylate N-succinyltransferase activity"/>
    <property type="evidence" value="ECO:0007669"/>
    <property type="project" value="UniProtKB-UniRule"/>
</dbReference>
<evidence type="ECO:0000313" key="11">
    <source>
        <dbReference type="EMBL" id="GGB95117.1"/>
    </source>
</evidence>
<dbReference type="RefSeq" id="WP_188769500.1">
    <property type="nucleotide sequence ID" value="NZ_BMHK01000006.1"/>
</dbReference>
<dbReference type="CDD" id="cd03350">
    <property type="entry name" value="LbH_THP_succinylT"/>
    <property type="match status" value="1"/>
</dbReference>
<comment type="similarity">
    <text evidence="1 9">Belongs to the transferase hexapeptide repeat family.</text>
</comment>
<organism evidence="11 12">
    <name type="scientific">Novosphingobium endophyticum</name>
    <dbReference type="NCBI Taxonomy" id="1955250"/>
    <lineage>
        <taxon>Bacteria</taxon>
        <taxon>Pseudomonadati</taxon>
        <taxon>Pseudomonadota</taxon>
        <taxon>Alphaproteobacteria</taxon>
        <taxon>Sphingomonadales</taxon>
        <taxon>Sphingomonadaceae</taxon>
        <taxon>Novosphingobium</taxon>
    </lineage>
</organism>
<dbReference type="HAMAP" id="MF_00811">
    <property type="entry name" value="DapD"/>
    <property type="match status" value="1"/>
</dbReference>
<evidence type="ECO:0000256" key="3">
    <source>
        <dbReference type="ARBA" id="ARBA00022605"/>
    </source>
</evidence>
<evidence type="ECO:0000256" key="8">
    <source>
        <dbReference type="ARBA" id="ARBA00023315"/>
    </source>
</evidence>
<dbReference type="PANTHER" id="PTHR19136:SF52">
    <property type="entry name" value="2,3,4,5-TETRAHYDROPYRIDINE-2,6-DICARBOXYLATE N-SUCCINYLTRANSFERASE"/>
    <property type="match status" value="1"/>
</dbReference>
<comment type="catalytic activity">
    <reaction evidence="9">
        <text>(S)-2,3,4,5-tetrahydrodipicolinate + succinyl-CoA + H2O = (S)-2-succinylamino-6-oxoheptanedioate + CoA</text>
        <dbReference type="Rhea" id="RHEA:17325"/>
        <dbReference type="ChEBI" id="CHEBI:15377"/>
        <dbReference type="ChEBI" id="CHEBI:15685"/>
        <dbReference type="ChEBI" id="CHEBI:16845"/>
        <dbReference type="ChEBI" id="CHEBI:57287"/>
        <dbReference type="ChEBI" id="CHEBI:57292"/>
        <dbReference type="EC" id="2.3.1.117"/>
    </reaction>
</comment>
<reference evidence="11" key="1">
    <citation type="journal article" date="2014" name="Int. J. Syst. Evol. Microbiol.">
        <title>Complete genome sequence of Corynebacterium casei LMG S-19264T (=DSM 44701T), isolated from a smear-ripened cheese.</title>
        <authorList>
            <consortium name="US DOE Joint Genome Institute (JGI-PGF)"/>
            <person name="Walter F."/>
            <person name="Albersmeier A."/>
            <person name="Kalinowski J."/>
            <person name="Ruckert C."/>
        </authorList>
    </citation>
    <scope>NUCLEOTIDE SEQUENCE</scope>
    <source>
        <strain evidence="11">CGMCC 1.15095</strain>
    </source>
</reference>
<dbReference type="GO" id="GO:0019877">
    <property type="term" value="P:diaminopimelate biosynthetic process"/>
    <property type="evidence" value="ECO:0007669"/>
    <property type="project" value="UniProtKB-UniRule"/>
</dbReference>
<keyword evidence="5 9" id="KW-0677">Repeat</keyword>
<protein>
    <recommendedName>
        <fullName evidence="9">2,3,4,5-tetrahydropyridine-2,6-dicarboxylate N-succinyltransferase</fullName>
        <ecNumber evidence="9">2.3.1.117</ecNumber>
    </recommendedName>
    <alternativeName>
        <fullName evidence="9">Tetrahydrodipicolinate N-succinyltransferase</fullName>
        <shortName evidence="9">THDP succinyltransferase</shortName>
        <shortName evidence="9">THP succinyltransferase</shortName>
        <shortName evidence="9">Tetrahydropicolinate succinylase</shortName>
    </alternativeName>
</protein>
<evidence type="ECO:0000256" key="1">
    <source>
        <dbReference type="ARBA" id="ARBA00007274"/>
    </source>
</evidence>
<dbReference type="InterPro" id="IPR001451">
    <property type="entry name" value="Hexapep"/>
</dbReference>
<dbReference type="GO" id="GO:0005737">
    <property type="term" value="C:cytoplasm"/>
    <property type="evidence" value="ECO:0007669"/>
    <property type="project" value="UniProtKB-SubCell"/>
</dbReference>
<evidence type="ECO:0000256" key="9">
    <source>
        <dbReference type="HAMAP-Rule" id="MF_00811"/>
    </source>
</evidence>
<dbReference type="Gene3D" id="2.160.10.10">
    <property type="entry name" value="Hexapeptide repeat proteins"/>
    <property type="match status" value="1"/>
</dbReference>
<dbReference type="EC" id="2.3.1.117" evidence="9"/>
<evidence type="ECO:0000259" key="10">
    <source>
        <dbReference type="Pfam" id="PF14805"/>
    </source>
</evidence>
<dbReference type="Pfam" id="PF14602">
    <property type="entry name" value="Hexapep_2"/>
    <property type="match status" value="1"/>
</dbReference>
<dbReference type="NCBIfam" id="TIGR00965">
    <property type="entry name" value="dapD"/>
    <property type="match status" value="1"/>
</dbReference>
<keyword evidence="2 9" id="KW-0963">Cytoplasm</keyword>
<dbReference type="InterPro" id="IPR005664">
    <property type="entry name" value="DapD_Trfase_Hexpep_rpt_fam"/>
</dbReference>
<evidence type="ECO:0000313" key="12">
    <source>
        <dbReference type="Proteomes" id="UP000608154"/>
    </source>
</evidence>
<reference evidence="11" key="2">
    <citation type="submission" date="2020-09" db="EMBL/GenBank/DDBJ databases">
        <authorList>
            <person name="Sun Q."/>
            <person name="Zhou Y."/>
        </authorList>
    </citation>
    <scope>NUCLEOTIDE SEQUENCE</scope>
    <source>
        <strain evidence="11">CGMCC 1.15095</strain>
    </source>
</reference>
<comment type="caution">
    <text evidence="11">The sequence shown here is derived from an EMBL/GenBank/DDBJ whole genome shotgun (WGS) entry which is preliminary data.</text>
</comment>
<keyword evidence="8 9" id="KW-0012">Acyltransferase</keyword>
<evidence type="ECO:0000256" key="4">
    <source>
        <dbReference type="ARBA" id="ARBA00022679"/>
    </source>
</evidence>
<dbReference type="NCBIfam" id="NF008808">
    <property type="entry name" value="PRK11830.1"/>
    <property type="match status" value="1"/>
</dbReference>
<keyword evidence="3 9" id="KW-0028">Amino-acid biosynthesis</keyword>
<dbReference type="PANTHER" id="PTHR19136">
    <property type="entry name" value="MOLYBDENUM COFACTOR GUANYLYLTRANSFERASE"/>
    <property type="match status" value="1"/>
</dbReference>
<accession>A0A916X3R0</accession>
<dbReference type="InterPro" id="IPR018357">
    <property type="entry name" value="Hexapep_transf_CS"/>
</dbReference>
<dbReference type="InterPro" id="IPR037133">
    <property type="entry name" value="THP_succinylTrfase_N_sf"/>
</dbReference>
<keyword evidence="6 9" id="KW-0220">Diaminopimelate biosynthesis</keyword>
<sequence>MSELESAIEAAWEARDTVTPKSGDVRKIVDEALGLIESGAARVAEPDGQGGWKVNQWLKKAVLLSFRLNDNAPVPGAAGGSSAFDKVPVKFDGWGEEDFRKAGFRVVPGAVARRGTYISKGVVLMPSFVNIGAFVGEGTMVDTWATVGSCAQIGRNVHISGGVGIGGVLEPLQAGPVVIEDNCFIGARSEVAEGVVVGEGAVISMGVFLGASTKIVDRATGQVHMGKVPPYSVVVPGALPGKPLPDGTPGPSLYCAVIVKTVDAQTRSKTGINELLRD</sequence>
<dbReference type="Proteomes" id="UP000608154">
    <property type="component" value="Unassembled WGS sequence"/>
</dbReference>